<evidence type="ECO:0000256" key="2">
    <source>
        <dbReference type="ARBA" id="ARBA00023242"/>
    </source>
</evidence>
<accession>A0A6A4FEQ0</accession>
<dbReference type="Proteomes" id="UP000434957">
    <property type="component" value="Unassembled WGS sequence"/>
</dbReference>
<dbReference type="Gene3D" id="1.10.10.60">
    <property type="entry name" value="Homeodomain-like"/>
    <property type="match status" value="1"/>
</dbReference>
<dbReference type="InterPro" id="IPR050863">
    <property type="entry name" value="CenT-Element_Derived"/>
</dbReference>
<dbReference type="EMBL" id="QXFV01000916">
    <property type="protein sequence ID" value="KAE9021251.1"/>
    <property type="molecule type" value="Genomic_DNA"/>
</dbReference>
<dbReference type="OrthoDB" id="97349at2759"/>
<protein>
    <recommendedName>
        <fullName evidence="4">HTH CENPB-type domain-containing protein</fullName>
    </recommendedName>
</protein>
<evidence type="ECO:0000313" key="5">
    <source>
        <dbReference type="EMBL" id="KAE8965331.1"/>
    </source>
</evidence>
<evidence type="ECO:0000256" key="3">
    <source>
        <dbReference type="SAM" id="MobiDB-lite"/>
    </source>
</evidence>
<evidence type="ECO:0000256" key="1">
    <source>
        <dbReference type="ARBA" id="ARBA00023125"/>
    </source>
</evidence>
<gene>
    <name evidence="6" type="ORF">PR001_g13416</name>
    <name evidence="5" type="ORF">PR002_g28706</name>
    <name evidence="7" type="ORF">PR003_g14209</name>
</gene>
<dbReference type="Proteomes" id="UP000429607">
    <property type="component" value="Unassembled WGS sequence"/>
</dbReference>
<sequence>MDAAIAKPKRRSYTIKEKLAILGEYEEGVIGSGFHALGIKHGVAPGTLRGWWKDRLKLLEASRDRQIATRTARRLRGGGRGPKYGEVEERLHAWVLDRNAKGLRLKDSYIRLHALNIYRKLHGPDAPKFDASTGWLARFKKRKQLVSQRQTTTRTLPEDAAKICRDFIQSVQKLIATHNIQPKNIINMDHVPRYFETEPKTTRGAATEGRNKSQAL</sequence>
<feature type="domain" description="HTH CENPB-type" evidence="4">
    <location>
        <begin position="75"/>
        <end position="149"/>
    </location>
</feature>
<dbReference type="Pfam" id="PF03221">
    <property type="entry name" value="HTH_Tnp_Tc5"/>
    <property type="match status" value="1"/>
</dbReference>
<keyword evidence="9" id="KW-1185">Reference proteome</keyword>
<keyword evidence="2" id="KW-0539">Nucleus</keyword>
<organism evidence="7 9">
    <name type="scientific">Phytophthora rubi</name>
    <dbReference type="NCBI Taxonomy" id="129364"/>
    <lineage>
        <taxon>Eukaryota</taxon>
        <taxon>Sar</taxon>
        <taxon>Stramenopiles</taxon>
        <taxon>Oomycota</taxon>
        <taxon>Peronosporomycetes</taxon>
        <taxon>Peronosporales</taxon>
        <taxon>Peronosporaceae</taxon>
        <taxon>Phytophthora</taxon>
    </lineage>
</organism>
<name>A0A6A4FEQ0_9STRA</name>
<dbReference type="InterPro" id="IPR009057">
    <property type="entry name" value="Homeodomain-like_sf"/>
</dbReference>
<feature type="region of interest" description="Disordered" evidence="3">
    <location>
        <begin position="197"/>
        <end position="216"/>
    </location>
</feature>
<dbReference type="Proteomes" id="UP000435112">
    <property type="component" value="Unassembled WGS sequence"/>
</dbReference>
<dbReference type="Pfam" id="PF04218">
    <property type="entry name" value="CENP-B_N"/>
    <property type="match status" value="1"/>
</dbReference>
<evidence type="ECO:0000313" key="10">
    <source>
        <dbReference type="Proteomes" id="UP000435112"/>
    </source>
</evidence>
<dbReference type="GO" id="GO:0005634">
    <property type="term" value="C:nucleus"/>
    <property type="evidence" value="ECO:0007669"/>
    <property type="project" value="TreeGrafter"/>
</dbReference>
<keyword evidence="1" id="KW-0238">DNA-binding</keyword>
<dbReference type="PANTHER" id="PTHR19303:SF73">
    <property type="entry name" value="PROTEIN PDC2"/>
    <property type="match status" value="1"/>
</dbReference>
<dbReference type="EMBL" id="QXFU01005187">
    <property type="protein sequence ID" value="KAE8965331.1"/>
    <property type="molecule type" value="Genomic_DNA"/>
</dbReference>
<dbReference type="SUPFAM" id="SSF46689">
    <property type="entry name" value="Homeodomain-like"/>
    <property type="match status" value="1"/>
</dbReference>
<dbReference type="GO" id="GO:0003677">
    <property type="term" value="F:DNA binding"/>
    <property type="evidence" value="ECO:0007669"/>
    <property type="project" value="UniProtKB-KW"/>
</dbReference>
<dbReference type="PROSITE" id="PS51253">
    <property type="entry name" value="HTH_CENPB"/>
    <property type="match status" value="1"/>
</dbReference>
<dbReference type="AlphaFoldDB" id="A0A6A4FEQ0"/>
<comment type="caution">
    <text evidence="7">The sequence shown here is derived from an EMBL/GenBank/DDBJ whole genome shotgun (WGS) entry which is preliminary data.</text>
</comment>
<dbReference type="EMBL" id="QXFT01000931">
    <property type="protein sequence ID" value="KAE9333060.1"/>
    <property type="molecule type" value="Genomic_DNA"/>
</dbReference>
<proteinExistence type="predicted"/>
<dbReference type="PANTHER" id="PTHR19303">
    <property type="entry name" value="TRANSPOSON"/>
    <property type="match status" value="1"/>
</dbReference>
<evidence type="ECO:0000313" key="8">
    <source>
        <dbReference type="Proteomes" id="UP000429607"/>
    </source>
</evidence>
<dbReference type="InterPro" id="IPR007889">
    <property type="entry name" value="HTH_Psq"/>
</dbReference>
<evidence type="ECO:0000313" key="9">
    <source>
        <dbReference type="Proteomes" id="UP000434957"/>
    </source>
</evidence>
<reference evidence="7 9" key="1">
    <citation type="submission" date="2018-08" db="EMBL/GenBank/DDBJ databases">
        <title>Genomic investigation of the strawberry pathogen Phytophthora fragariae indicates pathogenicity is determined by transcriptional variation in three key races.</title>
        <authorList>
            <person name="Adams T.M."/>
            <person name="Armitage A.D."/>
            <person name="Sobczyk M.K."/>
            <person name="Bates H.J."/>
            <person name="Dunwell J.M."/>
            <person name="Nellist C.F."/>
            <person name="Harrison R.J."/>
        </authorList>
    </citation>
    <scope>NUCLEOTIDE SEQUENCE [LARGE SCALE GENOMIC DNA]</scope>
    <source>
        <strain evidence="6 8">SCRP249</strain>
        <strain evidence="5 10">SCRP324</strain>
        <strain evidence="7 9">SCRP333</strain>
    </source>
</reference>
<evidence type="ECO:0000259" key="4">
    <source>
        <dbReference type="PROSITE" id="PS51253"/>
    </source>
</evidence>
<dbReference type="SMART" id="SM00674">
    <property type="entry name" value="CENPB"/>
    <property type="match status" value="1"/>
</dbReference>
<dbReference type="InterPro" id="IPR006600">
    <property type="entry name" value="HTH_CenpB_DNA-bd_dom"/>
</dbReference>
<evidence type="ECO:0000313" key="6">
    <source>
        <dbReference type="EMBL" id="KAE9021251.1"/>
    </source>
</evidence>
<evidence type="ECO:0000313" key="7">
    <source>
        <dbReference type="EMBL" id="KAE9333060.1"/>
    </source>
</evidence>